<accession>A0A2I1CAB1</accession>
<dbReference type="EMBL" id="MSZS01000004">
    <property type="protein sequence ID" value="PKX94536.1"/>
    <property type="molecule type" value="Genomic_DNA"/>
</dbReference>
<evidence type="ECO:0000313" key="1">
    <source>
        <dbReference type="EMBL" id="PKX94536.1"/>
    </source>
</evidence>
<gene>
    <name evidence="1" type="ORF">P174DRAFT_441839</name>
</gene>
<dbReference type="Proteomes" id="UP000234474">
    <property type="component" value="Unassembled WGS sequence"/>
</dbReference>
<protein>
    <submittedName>
        <fullName evidence="1">Uncharacterized protein</fullName>
    </submittedName>
</protein>
<evidence type="ECO:0000313" key="2">
    <source>
        <dbReference type="Proteomes" id="UP000234474"/>
    </source>
</evidence>
<organism evidence="1 2">
    <name type="scientific">Aspergillus novofumigatus (strain IBT 16806)</name>
    <dbReference type="NCBI Taxonomy" id="1392255"/>
    <lineage>
        <taxon>Eukaryota</taxon>
        <taxon>Fungi</taxon>
        <taxon>Dikarya</taxon>
        <taxon>Ascomycota</taxon>
        <taxon>Pezizomycotina</taxon>
        <taxon>Eurotiomycetes</taxon>
        <taxon>Eurotiomycetidae</taxon>
        <taxon>Eurotiales</taxon>
        <taxon>Aspergillaceae</taxon>
        <taxon>Aspergillus</taxon>
        <taxon>Aspergillus subgen. Fumigati</taxon>
    </lineage>
</organism>
<proteinExistence type="predicted"/>
<name>A0A2I1CAB1_ASPN1</name>
<sequence length="65" mass="7150">MTVSGKPNSAAVPWQRDSVSASVFGGVWILLPISFIYQSDVYQCGDCIIPYCATRGRDATWTSYL</sequence>
<comment type="caution">
    <text evidence="1">The sequence shown here is derived from an EMBL/GenBank/DDBJ whole genome shotgun (WGS) entry which is preliminary data.</text>
</comment>
<dbReference type="GeneID" id="36534755"/>
<dbReference type="RefSeq" id="XP_024683131.1">
    <property type="nucleotide sequence ID" value="XM_024827430.1"/>
</dbReference>
<dbReference type="VEuPathDB" id="FungiDB:P174DRAFT_441839"/>
<keyword evidence="2" id="KW-1185">Reference proteome</keyword>
<dbReference type="AlphaFoldDB" id="A0A2I1CAB1"/>
<reference evidence="2" key="1">
    <citation type="journal article" date="2018" name="Proc. Natl. Acad. Sci. U.S.A.">
        <title>Linking secondary metabolites to gene clusters through genome sequencing of six diverse Aspergillus species.</title>
        <authorList>
            <person name="Kaerboelling I."/>
            <person name="Vesth T.C."/>
            <person name="Frisvad J.C."/>
            <person name="Nybo J.L."/>
            <person name="Theobald S."/>
            <person name="Kuo A."/>
            <person name="Bowyer P."/>
            <person name="Matsuda Y."/>
            <person name="Mondo S."/>
            <person name="Lyhne E.K."/>
            <person name="Kogle M.E."/>
            <person name="Clum A."/>
            <person name="Lipzen A."/>
            <person name="Salamov A."/>
            <person name="Ngan C.Y."/>
            <person name="Daum C."/>
            <person name="Chiniquy J."/>
            <person name="Barry K."/>
            <person name="LaButti K."/>
            <person name="Haridas S."/>
            <person name="Simmons B.A."/>
            <person name="Magnuson J.K."/>
            <person name="Mortensen U.H."/>
            <person name="Larsen T.O."/>
            <person name="Grigoriev I.V."/>
            <person name="Baker S.E."/>
            <person name="Andersen M.R."/>
        </authorList>
    </citation>
    <scope>NUCLEOTIDE SEQUENCE [LARGE SCALE GENOMIC DNA]</scope>
    <source>
        <strain evidence="2">IBT 16806</strain>
    </source>
</reference>